<dbReference type="NCBIfam" id="NF008750">
    <property type="entry name" value="PRK11784.1-2"/>
    <property type="match status" value="1"/>
</dbReference>
<dbReference type="PANTHER" id="PTHR30401">
    <property type="entry name" value="TRNA 2-SELENOURIDINE SYNTHASE"/>
    <property type="match status" value="1"/>
</dbReference>
<dbReference type="OrthoDB" id="9808735at2"/>
<name>A0A1J6WLC3_9BACI</name>
<dbReference type="Pfam" id="PF00581">
    <property type="entry name" value="Rhodanese"/>
    <property type="match status" value="1"/>
</dbReference>
<sequence length="349" mass="39987">MFKEISINELLSDHSNDYVLVDVRSPSEYEEMTIPGSFNIPVFDDKERAEVGTLYKQVSKEAATDRGLELFSAKLPDFIKKFKELPGKKVVYCWRGGMRSKSAATFLDLMGIETYRIKGGIRTYRHWVLDQLESIELTQEAFVLNGGTGTGKTEILHRLAQEGFPVLDLERLANHRGSVFGGLGLTPHNQKTFDSLLVNEVKRLEHHPLVLFEAESKRVGKVLLPSFILNKKEQATHIFIELPIEERVGHIMKEYRLHEHHEEFVKSFSQIKRRIHSPTANQIEEELKTRNYETVLELLLTYYYDPRYKHSAEKYSDEQKIILKVDTIDEAVKAVKGIVAGKKGLVGSN</sequence>
<evidence type="ECO:0000313" key="3">
    <source>
        <dbReference type="EMBL" id="OIU68775.1"/>
    </source>
</evidence>
<dbReference type="SUPFAM" id="SSF52540">
    <property type="entry name" value="P-loop containing nucleoside triphosphate hydrolases"/>
    <property type="match status" value="1"/>
</dbReference>
<dbReference type="Gene3D" id="3.40.50.300">
    <property type="entry name" value="P-loop containing nucleotide triphosphate hydrolases"/>
    <property type="match status" value="1"/>
</dbReference>
<dbReference type="PROSITE" id="PS50206">
    <property type="entry name" value="RHODANESE_3"/>
    <property type="match status" value="1"/>
</dbReference>
<proteinExistence type="predicted"/>
<evidence type="ECO:0000256" key="1">
    <source>
        <dbReference type="ARBA" id="ARBA00023266"/>
    </source>
</evidence>
<evidence type="ECO:0000259" key="2">
    <source>
        <dbReference type="PROSITE" id="PS50206"/>
    </source>
</evidence>
<keyword evidence="4" id="KW-1185">Reference proteome</keyword>
<dbReference type="PANTHER" id="PTHR30401:SF0">
    <property type="entry name" value="TRNA 2-SELENOURIDINE SYNTHASE"/>
    <property type="match status" value="1"/>
</dbReference>
<protein>
    <submittedName>
        <fullName evidence="3">tRNA 2-selenouridine(34) synthase MnmH</fullName>
    </submittedName>
</protein>
<feature type="domain" description="Rhodanese" evidence="2">
    <location>
        <begin position="14"/>
        <end position="133"/>
    </location>
</feature>
<gene>
    <name evidence="3" type="ORF">BHE18_17850</name>
</gene>
<dbReference type="GO" id="GO:0043828">
    <property type="term" value="F:tRNA 2-selenouridine synthase activity"/>
    <property type="evidence" value="ECO:0007669"/>
    <property type="project" value="InterPro"/>
</dbReference>
<dbReference type="Proteomes" id="UP000182062">
    <property type="component" value="Unassembled WGS sequence"/>
</dbReference>
<dbReference type="InterPro" id="IPR001763">
    <property type="entry name" value="Rhodanese-like_dom"/>
</dbReference>
<dbReference type="AlphaFoldDB" id="A0A1J6WLC3"/>
<organism evidence="3 4">
    <name type="scientific">Rossellomorea aquimaris</name>
    <dbReference type="NCBI Taxonomy" id="189382"/>
    <lineage>
        <taxon>Bacteria</taxon>
        <taxon>Bacillati</taxon>
        <taxon>Bacillota</taxon>
        <taxon>Bacilli</taxon>
        <taxon>Bacillales</taxon>
        <taxon>Bacillaceae</taxon>
        <taxon>Rossellomorea</taxon>
    </lineage>
</organism>
<dbReference type="SMART" id="SM00450">
    <property type="entry name" value="RHOD"/>
    <property type="match status" value="1"/>
</dbReference>
<dbReference type="InterPro" id="IPR036873">
    <property type="entry name" value="Rhodanese-like_dom_sf"/>
</dbReference>
<reference evidence="3 4" key="1">
    <citation type="submission" date="2016-09" db="EMBL/GenBank/DDBJ databases">
        <title>Bacillus aquimaris SAMM genome sequence reveals colonization and biosurfactant production capacities.</title>
        <authorList>
            <person name="Waghmode S.R."/>
            <person name="Suryavanshi M.V."/>
        </authorList>
    </citation>
    <scope>NUCLEOTIDE SEQUENCE [LARGE SCALE GENOMIC DNA]</scope>
    <source>
        <strain evidence="3 4">SAMM</strain>
    </source>
</reference>
<evidence type="ECO:0000313" key="4">
    <source>
        <dbReference type="Proteomes" id="UP000182062"/>
    </source>
</evidence>
<dbReference type="InterPro" id="IPR027417">
    <property type="entry name" value="P-loop_NTPase"/>
</dbReference>
<dbReference type="InterPro" id="IPR017582">
    <property type="entry name" value="SelU"/>
</dbReference>
<accession>A0A1J6WLC3</accession>
<dbReference type="GO" id="GO:0002098">
    <property type="term" value="P:tRNA wobble uridine modification"/>
    <property type="evidence" value="ECO:0007669"/>
    <property type="project" value="InterPro"/>
</dbReference>
<dbReference type="NCBIfam" id="TIGR03167">
    <property type="entry name" value="tRNA_sel_U_synt"/>
    <property type="match status" value="1"/>
</dbReference>
<keyword evidence="1" id="KW-0711">Selenium</keyword>
<dbReference type="RefSeq" id="WP_071620199.1">
    <property type="nucleotide sequence ID" value="NZ_MINN01000128.1"/>
</dbReference>
<dbReference type="NCBIfam" id="NF008752">
    <property type="entry name" value="PRK11784.1-4"/>
    <property type="match status" value="1"/>
</dbReference>
<dbReference type="Gene3D" id="3.40.250.10">
    <property type="entry name" value="Rhodanese-like domain"/>
    <property type="match status" value="1"/>
</dbReference>
<comment type="caution">
    <text evidence="3">The sequence shown here is derived from an EMBL/GenBank/DDBJ whole genome shotgun (WGS) entry which is preliminary data.</text>
</comment>
<dbReference type="SUPFAM" id="SSF52821">
    <property type="entry name" value="Rhodanese/Cell cycle control phosphatase"/>
    <property type="match status" value="1"/>
</dbReference>
<dbReference type="EMBL" id="MINN01000128">
    <property type="protein sequence ID" value="OIU68775.1"/>
    <property type="molecule type" value="Genomic_DNA"/>
</dbReference>
<dbReference type="InterPro" id="IPR058840">
    <property type="entry name" value="AAA_SelU"/>
</dbReference>
<dbReference type="Pfam" id="PF26341">
    <property type="entry name" value="AAA_SelU"/>
    <property type="match status" value="1"/>
</dbReference>